<feature type="compositionally biased region" description="Basic and acidic residues" evidence="5">
    <location>
        <begin position="646"/>
        <end position="655"/>
    </location>
</feature>
<proteinExistence type="predicted"/>
<dbReference type="GO" id="GO:0004674">
    <property type="term" value="F:protein serine/threonine kinase activity"/>
    <property type="evidence" value="ECO:0007669"/>
    <property type="project" value="InterPro"/>
</dbReference>
<dbReference type="InterPro" id="IPR045269">
    <property type="entry name" value="Atg1-like"/>
</dbReference>
<comment type="caution">
    <text evidence="7">The sequence shown here is derived from an EMBL/GenBank/DDBJ whole genome shotgun (WGS) entry which is preliminary data.</text>
</comment>
<feature type="compositionally biased region" description="Basic and acidic residues" evidence="5">
    <location>
        <begin position="691"/>
        <end position="705"/>
    </location>
</feature>
<dbReference type="Pfam" id="PF00069">
    <property type="entry name" value="Pkinase"/>
    <property type="match status" value="1"/>
</dbReference>
<dbReference type="InterPro" id="IPR011009">
    <property type="entry name" value="Kinase-like_dom_sf"/>
</dbReference>
<feature type="compositionally biased region" description="Low complexity" evidence="5">
    <location>
        <begin position="529"/>
        <end position="542"/>
    </location>
</feature>
<keyword evidence="8" id="KW-1185">Reference proteome</keyword>
<comment type="subcellular location">
    <subcellularLocation>
        <location evidence="1">Preautophagosomal structure membrane</location>
        <topology evidence="1">Peripheral membrane protein</topology>
    </subcellularLocation>
</comment>
<name>A0A7C8MU12_9PEZI</name>
<dbReference type="PANTHER" id="PTHR24348">
    <property type="entry name" value="SERINE/THREONINE-PROTEIN KINASE UNC-51-RELATED"/>
    <property type="match status" value="1"/>
</dbReference>
<dbReference type="InterPro" id="IPR000719">
    <property type="entry name" value="Prot_kinase_dom"/>
</dbReference>
<feature type="compositionally biased region" description="Basic and acidic residues" evidence="5">
    <location>
        <begin position="566"/>
        <end position="579"/>
    </location>
</feature>
<dbReference type="GO" id="GO:0010506">
    <property type="term" value="P:regulation of autophagy"/>
    <property type="evidence" value="ECO:0007669"/>
    <property type="project" value="InterPro"/>
</dbReference>
<keyword evidence="2" id="KW-0813">Transport</keyword>
<dbReference type="GO" id="GO:0034045">
    <property type="term" value="C:phagophore assembly site membrane"/>
    <property type="evidence" value="ECO:0007669"/>
    <property type="project" value="UniProtKB-SubCell"/>
</dbReference>
<sequence length="747" mass="85293">MGPPLTTKLPELVRDSKLETTFNGDNTVHFYYDRPGRHAEPQREEWKKERLIGSGGNGVVWLEKQLAASSGEGNQARYRAVKQITLAQPRSILEICKSELEALAKFSTRKYARCFVRSFGWYEDSRSLAIAMEYCPLGDLQQFLIDNPRPLESDTREIIGQVVQGLQFMHDEGFAHRDLKPGNILIKSHPPRDGWWVKICDMGLSKRIEGVGAVTTAVKGTPGFFAPEQLGLGGTDPKMVDPFKTDIWCLGEMTFRILCDEAAFPSHNDLREYYQGTTMFPRERLSKIGPQSRLEAHQAFNHDWLININHDPTAGQKDPSSHVTTTAVPGPPIIRITEAEGVEEESNIEYYIKPQAGDIFGPMQQLRDIENYFNNNLQPRSLYYLNDAVSNPEWRGAEFRWLRTITERDILFKADNLGSQGDEKFRSRRKALIDRANTMLDELESANRRFIKQEEEQEGVEWSEGSTKNLRRQSKQGPAREERGKERKSVALEEVRSRHIPMHETWESSDSSDDVVYEPRANRKKPRETSTPSDSSDVTDVVYEPSPPGADGKKLRGTLRSSDSTDEGHFIYRPHDKNWNRKRAMQNPHRASGASLSEAPRIPTPLPLQVNKPGETSADDEMPRLRGQPRRHYSEISRDTLPIRPKPRDGSDKFFHRGRRPAQSPPRFYKRDSTHGPSSSYDRLIPVRQFTRAERRYETYKDHGEFSAPPRSTVRDGVSEKSPRSELTDSSIFDWLAGVDPLPLDSY</sequence>
<evidence type="ECO:0000313" key="7">
    <source>
        <dbReference type="EMBL" id="KAF2968327.1"/>
    </source>
</evidence>
<dbReference type="Gene3D" id="1.10.510.10">
    <property type="entry name" value="Transferase(Phosphotransferase) domain 1"/>
    <property type="match status" value="1"/>
</dbReference>
<dbReference type="PANTHER" id="PTHR24348:SF68">
    <property type="entry name" value="SERINE_THREONINE-PROTEIN KINASE ATG1C"/>
    <property type="match status" value="1"/>
</dbReference>
<evidence type="ECO:0000256" key="2">
    <source>
        <dbReference type="ARBA" id="ARBA00022448"/>
    </source>
</evidence>
<feature type="compositionally biased region" description="Basic and acidic residues" evidence="5">
    <location>
        <begin position="713"/>
        <end position="727"/>
    </location>
</feature>
<dbReference type="AlphaFoldDB" id="A0A7C8MU12"/>
<dbReference type="SMART" id="SM00220">
    <property type="entry name" value="S_TKc"/>
    <property type="match status" value="1"/>
</dbReference>
<evidence type="ECO:0000256" key="4">
    <source>
        <dbReference type="ARBA" id="ARBA00030237"/>
    </source>
</evidence>
<organism evidence="7 8">
    <name type="scientific">Xylaria multiplex</name>
    <dbReference type="NCBI Taxonomy" id="323545"/>
    <lineage>
        <taxon>Eukaryota</taxon>
        <taxon>Fungi</taxon>
        <taxon>Dikarya</taxon>
        <taxon>Ascomycota</taxon>
        <taxon>Pezizomycotina</taxon>
        <taxon>Sordariomycetes</taxon>
        <taxon>Xylariomycetidae</taxon>
        <taxon>Xylariales</taxon>
        <taxon>Xylariaceae</taxon>
        <taxon>Xylaria</taxon>
    </lineage>
</organism>
<reference evidence="7 8" key="1">
    <citation type="submission" date="2019-12" db="EMBL/GenBank/DDBJ databases">
        <title>Draft genome sequence of the ascomycete Xylaria multiplex DSM 110363.</title>
        <authorList>
            <person name="Buettner E."/>
            <person name="Kellner H."/>
        </authorList>
    </citation>
    <scope>NUCLEOTIDE SEQUENCE [LARGE SCALE GENOMIC DNA]</scope>
    <source>
        <strain evidence="7 8">DSM 110363</strain>
    </source>
</reference>
<dbReference type="Proteomes" id="UP000481858">
    <property type="component" value="Unassembled WGS sequence"/>
</dbReference>
<evidence type="ECO:0000256" key="3">
    <source>
        <dbReference type="ARBA" id="ARBA00023006"/>
    </source>
</evidence>
<evidence type="ECO:0000259" key="6">
    <source>
        <dbReference type="PROSITE" id="PS50011"/>
    </source>
</evidence>
<feature type="domain" description="Protein kinase" evidence="6">
    <location>
        <begin position="46"/>
        <end position="352"/>
    </location>
</feature>
<dbReference type="InParanoid" id="A0A7C8MU12"/>
<dbReference type="GO" id="GO:0005524">
    <property type="term" value="F:ATP binding"/>
    <property type="evidence" value="ECO:0007669"/>
    <property type="project" value="InterPro"/>
</dbReference>
<dbReference type="InterPro" id="IPR008271">
    <property type="entry name" value="Ser/Thr_kinase_AS"/>
</dbReference>
<dbReference type="PROSITE" id="PS50011">
    <property type="entry name" value="PROTEIN_KINASE_DOM"/>
    <property type="match status" value="1"/>
</dbReference>
<dbReference type="EMBL" id="WUBL01000053">
    <property type="protein sequence ID" value="KAF2968327.1"/>
    <property type="molecule type" value="Genomic_DNA"/>
</dbReference>
<accession>A0A7C8MU12</accession>
<gene>
    <name evidence="7" type="ORF">GQX73_g5242</name>
</gene>
<dbReference type="GO" id="GO:0006914">
    <property type="term" value="P:autophagy"/>
    <property type="evidence" value="ECO:0007669"/>
    <property type="project" value="UniProtKB-KW"/>
</dbReference>
<protein>
    <recommendedName>
        <fullName evidence="4">Autophagy-related protein 1</fullName>
    </recommendedName>
</protein>
<evidence type="ECO:0000313" key="8">
    <source>
        <dbReference type="Proteomes" id="UP000481858"/>
    </source>
</evidence>
<dbReference type="CDD" id="cd00180">
    <property type="entry name" value="PKc"/>
    <property type="match status" value="1"/>
</dbReference>
<evidence type="ECO:0000256" key="1">
    <source>
        <dbReference type="ARBA" id="ARBA00004623"/>
    </source>
</evidence>
<dbReference type="OrthoDB" id="10252171at2759"/>
<feature type="compositionally biased region" description="Basic and acidic residues" evidence="5">
    <location>
        <begin position="478"/>
        <end position="506"/>
    </location>
</feature>
<dbReference type="SUPFAM" id="SSF56112">
    <property type="entry name" value="Protein kinase-like (PK-like)"/>
    <property type="match status" value="1"/>
</dbReference>
<evidence type="ECO:0000256" key="5">
    <source>
        <dbReference type="SAM" id="MobiDB-lite"/>
    </source>
</evidence>
<dbReference type="PROSITE" id="PS00108">
    <property type="entry name" value="PROTEIN_KINASE_ST"/>
    <property type="match status" value="1"/>
</dbReference>
<feature type="region of interest" description="Disordered" evidence="5">
    <location>
        <begin position="454"/>
        <end position="727"/>
    </location>
</feature>
<keyword evidence="3" id="KW-0072">Autophagy</keyword>